<evidence type="ECO:0000256" key="9">
    <source>
        <dbReference type="ARBA" id="ARBA00022777"/>
    </source>
</evidence>
<keyword evidence="10" id="KW-0067">ATP-binding</keyword>
<keyword evidence="11 16" id="KW-1133">Transmembrane helix</keyword>
<dbReference type="Gene3D" id="1.20.120.160">
    <property type="entry name" value="HPT domain"/>
    <property type="match status" value="1"/>
</dbReference>
<dbReference type="InterPro" id="IPR003594">
    <property type="entry name" value="HATPase_dom"/>
</dbReference>
<dbReference type="InterPro" id="IPR048760">
    <property type="entry name" value="VP0354-like_sensor_dom"/>
</dbReference>
<evidence type="ECO:0000259" key="18">
    <source>
        <dbReference type="PROSITE" id="PS50110"/>
    </source>
</evidence>
<dbReference type="CDD" id="cd16922">
    <property type="entry name" value="HATPase_EvgS-ArcB-TorS-like"/>
    <property type="match status" value="1"/>
</dbReference>
<feature type="modified residue" description="4-aspartylphosphate" evidence="15">
    <location>
        <position position="930"/>
    </location>
</feature>
<dbReference type="SMART" id="SM00073">
    <property type="entry name" value="HPT"/>
    <property type="match status" value="1"/>
</dbReference>
<dbReference type="PRINTS" id="PR00344">
    <property type="entry name" value="BCTRLSENSOR"/>
</dbReference>
<dbReference type="GO" id="GO:0005886">
    <property type="term" value="C:plasma membrane"/>
    <property type="evidence" value="ECO:0007669"/>
    <property type="project" value="UniProtKB-SubCell"/>
</dbReference>
<feature type="domain" description="Histidine kinase" evidence="17">
    <location>
        <begin position="519"/>
        <end position="739"/>
    </location>
</feature>
<dbReference type="Pfam" id="PF00072">
    <property type="entry name" value="Response_reg"/>
    <property type="match status" value="1"/>
</dbReference>
<dbReference type="InterPro" id="IPR011006">
    <property type="entry name" value="CheY-like_superfamily"/>
</dbReference>
<evidence type="ECO:0000256" key="1">
    <source>
        <dbReference type="ARBA" id="ARBA00000085"/>
    </source>
</evidence>
<keyword evidence="9" id="KW-0418">Kinase</keyword>
<dbReference type="Gene3D" id="1.10.287.130">
    <property type="match status" value="1"/>
</dbReference>
<dbReference type="RefSeq" id="WP_171625478.1">
    <property type="nucleotide sequence ID" value="NZ_JABBPG010000002.1"/>
</dbReference>
<evidence type="ECO:0000256" key="2">
    <source>
        <dbReference type="ARBA" id="ARBA00004429"/>
    </source>
</evidence>
<gene>
    <name evidence="20" type="ORF">HG263_07645</name>
</gene>
<keyword evidence="6 15" id="KW-0597">Phosphoprotein</keyword>
<dbReference type="EMBL" id="JABBPG010000002">
    <property type="protein sequence ID" value="NOU50414.1"/>
    <property type="molecule type" value="Genomic_DNA"/>
</dbReference>
<reference evidence="20 21" key="1">
    <citation type="submission" date="2020-04" db="EMBL/GenBank/DDBJ databases">
        <title>Pseudoalteromonas caenipelagi sp. nov., isolated from a tidal flat.</title>
        <authorList>
            <person name="Park S."/>
            <person name="Yoon J.-H."/>
        </authorList>
    </citation>
    <scope>NUCLEOTIDE SEQUENCE [LARGE SCALE GENOMIC DNA]</scope>
    <source>
        <strain evidence="20 21">JBTF-M23</strain>
    </source>
</reference>
<keyword evidence="4" id="KW-1003">Cell membrane</keyword>
<dbReference type="PROSITE" id="PS50110">
    <property type="entry name" value="RESPONSE_REGULATORY"/>
    <property type="match status" value="1"/>
</dbReference>
<dbReference type="InterPro" id="IPR005467">
    <property type="entry name" value="His_kinase_dom"/>
</dbReference>
<dbReference type="InterPro" id="IPR029151">
    <property type="entry name" value="Sensor-like_sf"/>
</dbReference>
<dbReference type="SMART" id="SM00448">
    <property type="entry name" value="REC"/>
    <property type="match status" value="1"/>
</dbReference>
<keyword evidence="5" id="KW-0997">Cell inner membrane</keyword>
<proteinExistence type="predicted"/>
<evidence type="ECO:0000256" key="8">
    <source>
        <dbReference type="ARBA" id="ARBA00022692"/>
    </source>
</evidence>
<evidence type="ECO:0000256" key="6">
    <source>
        <dbReference type="ARBA" id="ARBA00022553"/>
    </source>
</evidence>
<dbReference type="PANTHER" id="PTHR43047">
    <property type="entry name" value="TWO-COMPONENT HISTIDINE PROTEIN KINASE"/>
    <property type="match status" value="1"/>
</dbReference>
<dbReference type="InterPro" id="IPR003661">
    <property type="entry name" value="HisK_dim/P_dom"/>
</dbReference>
<evidence type="ECO:0000256" key="12">
    <source>
        <dbReference type="ARBA" id="ARBA00023012"/>
    </source>
</evidence>
<evidence type="ECO:0000259" key="19">
    <source>
        <dbReference type="PROSITE" id="PS50894"/>
    </source>
</evidence>
<dbReference type="SUPFAM" id="SSF55874">
    <property type="entry name" value="ATPase domain of HSP90 chaperone/DNA topoisomerase II/histidine kinase"/>
    <property type="match status" value="1"/>
</dbReference>
<dbReference type="InterPro" id="IPR008207">
    <property type="entry name" value="Sig_transdc_His_kin_Hpt_dom"/>
</dbReference>
<comment type="catalytic activity">
    <reaction evidence="1">
        <text>ATP + protein L-histidine = ADP + protein N-phospho-L-histidine.</text>
        <dbReference type="EC" id="2.7.13.3"/>
    </reaction>
</comment>
<keyword evidence="12" id="KW-0902">Two-component regulatory system</keyword>
<dbReference type="SMART" id="SM00387">
    <property type="entry name" value="HATPase_c"/>
    <property type="match status" value="1"/>
</dbReference>
<evidence type="ECO:0000256" key="13">
    <source>
        <dbReference type="ARBA" id="ARBA00023136"/>
    </source>
</evidence>
<evidence type="ECO:0000256" key="4">
    <source>
        <dbReference type="ARBA" id="ARBA00022475"/>
    </source>
</evidence>
<evidence type="ECO:0000256" key="7">
    <source>
        <dbReference type="ARBA" id="ARBA00022679"/>
    </source>
</evidence>
<feature type="modified residue" description="Phosphohistidine" evidence="14">
    <location>
        <position position="1087"/>
    </location>
</feature>
<organism evidence="20 21">
    <name type="scientific">Pseudoalteromonas caenipelagi</name>
    <dbReference type="NCBI Taxonomy" id="2726988"/>
    <lineage>
        <taxon>Bacteria</taxon>
        <taxon>Pseudomonadati</taxon>
        <taxon>Pseudomonadota</taxon>
        <taxon>Gammaproteobacteria</taxon>
        <taxon>Alteromonadales</taxon>
        <taxon>Pseudoalteromonadaceae</taxon>
        <taxon>Pseudoalteromonas</taxon>
    </lineage>
</organism>
<sequence length="1148" mass="128424">MVTKQSVFRVIKSGSLGGSLALLALTMIIVFVIYDSNIQKQTQNKITLQLSDALVQQKDMFKSEVQTYRNYINFLVDTPPIQGISRAQRNQGIDPKDNTTTEQWKTRLSMIFSSMMYTYTEINQLRLLDGTTGDELVRADRYGGLVSIQPPAKLQNKAHRDYFSQTIKLKERRIYASQIDLNKEHGEIVYPLEPTLRVATPIYNESNELFAVLVINLDAQILLDKLKSALPQGVLSNILTPDGHFIYHPNENLRFSKDLNADMTWQSYFKQKPWLIDGVLVASSENMQYLAMKADLFVSSNSDLGKVEGVSLIPYAQYEEALFDKRLNAYSLILVIVILFMLGVLALWAYYRNSQQLLEARSELADIINGASDGIIGFNNELEITSHNIAAEQFFTELQGVSRGPYKLLSRYIPNDYFHSTLYSISHKLPPEPLEINVELDAKLRDLHLTASPIRSVEEKLLGFALFVTDTTEQNKAKAEIVKMNESLEAQVEQRTLELALAKHRAEESSEVKSAFISNISHEMRTPLNGILGTLELVRRDIVSQQQSNYLEMMGTSAKTLLSLINDVLDLSKIEAGKLEIDSQPFNPIQLIEHVASSVGIKAQQKHLQYFLDLTDVRYLSLTGDAGRLKQILYNLISNAIKFTVKGGVYINANTTEEEEQVWLEVSIKDTGTGIAKENYDRLFEAFSQETQNVSSEYGGTGLGLSICKQLCELMGGKIDFKSTKGKGSTFVFSIPYQRSDAKPLYLRPILNGKKIFLATKTEQEEKYWKKVLSLFGALICDLNHADFWLVDFGSELGQNLSTASNLDKKACFIFDPISDPTPPKYALATISKPVAYVDVLAAFNKPDTLALFDLKGSMIKSKDFASKFSALKGQTVIVVDDNQINLEVAKGVLNGQNINSLLVHSGQELLEKLNYLAVERNEVLAILMDCNMPIMDGYTTTEAIRAGKGGELYRSVPIVALTASAMDGTEERCKSAGMNDYVTKPIDAQKLFGILIKYAARVTESDKDESESVQAAKDPASELIDDEMDINIPSLDREAALARLMNDESLYTKICELFKESANARFIEMTDAIEQVDNEKIKQAAHALKGQAGDVGAKRLHYLTNKLEIAAKDKDQSNTHRMIYTDIQIELQQVYSEIDSQVLNAAS</sequence>
<dbReference type="InterPro" id="IPR004358">
    <property type="entry name" value="Sig_transdc_His_kin-like_C"/>
</dbReference>
<dbReference type="PROSITE" id="PS50109">
    <property type="entry name" value="HIS_KIN"/>
    <property type="match status" value="1"/>
</dbReference>
<keyword evidence="7" id="KW-0808">Transferase</keyword>
<dbReference type="Pfam" id="PF01627">
    <property type="entry name" value="Hpt"/>
    <property type="match status" value="1"/>
</dbReference>
<feature type="transmembrane region" description="Helical" evidence="16">
    <location>
        <begin position="16"/>
        <end position="34"/>
    </location>
</feature>
<dbReference type="CDD" id="cd17546">
    <property type="entry name" value="REC_hyHK_CKI1_RcsC-like"/>
    <property type="match status" value="1"/>
</dbReference>
<dbReference type="SUPFAM" id="SSF103190">
    <property type="entry name" value="Sensory domain-like"/>
    <property type="match status" value="1"/>
</dbReference>
<evidence type="ECO:0000256" key="14">
    <source>
        <dbReference type="PROSITE-ProRule" id="PRU00110"/>
    </source>
</evidence>
<evidence type="ECO:0000256" key="11">
    <source>
        <dbReference type="ARBA" id="ARBA00022989"/>
    </source>
</evidence>
<comment type="caution">
    <text evidence="20">The sequence shown here is derived from an EMBL/GenBank/DDBJ whole genome shotgun (WGS) entry which is preliminary data.</text>
</comment>
<dbReference type="EC" id="2.7.13.3" evidence="3"/>
<dbReference type="InterPro" id="IPR036097">
    <property type="entry name" value="HisK_dim/P_sf"/>
</dbReference>
<dbReference type="Pfam" id="PF21623">
    <property type="entry name" value="HK_sensor_dom_bact"/>
    <property type="match status" value="1"/>
</dbReference>
<dbReference type="Pfam" id="PF02518">
    <property type="entry name" value="HATPase_c"/>
    <property type="match status" value="1"/>
</dbReference>
<evidence type="ECO:0000256" key="15">
    <source>
        <dbReference type="PROSITE-ProRule" id="PRU00169"/>
    </source>
</evidence>
<keyword evidence="10" id="KW-0547">Nucleotide-binding</keyword>
<name>A0A849VEQ6_9GAMM</name>
<evidence type="ECO:0000256" key="16">
    <source>
        <dbReference type="SAM" id="Phobius"/>
    </source>
</evidence>
<dbReference type="Gene3D" id="3.30.565.10">
    <property type="entry name" value="Histidine kinase-like ATPase, C-terminal domain"/>
    <property type="match status" value="1"/>
</dbReference>
<dbReference type="SUPFAM" id="SSF52172">
    <property type="entry name" value="CheY-like"/>
    <property type="match status" value="1"/>
</dbReference>
<dbReference type="InterPro" id="IPR036641">
    <property type="entry name" value="HPT_dom_sf"/>
</dbReference>
<keyword evidence="13 16" id="KW-0472">Membrane</keyword>
<dbReference type="Proteomes" id="UP000586305">
    <property type="component" value="Unassembled WGS sequence"/>
</dbReference>
<evidence type="ECO:0000313" key="20">
    <source>
        <dbReference type="EMBL" id="NOU50414.1"/>
    </source>
</evidence>
<evidence type="ECO:0000259" key="17">
    <source>
        <dbReference type="PROSITE" id="PS50109"/>
    </source>
</evidence>
<dbReference type="Pfam" id="PF00512">
    <property type="entry name" value="HisKA"/>
    <property type="match status" value="1"/>
</dbReference>
<dbReference type="FunFam" id="3.30.565.10:FF:000010">
    <property type="entry name" value="Sensor histidine kinase RcsC"/>
    <property type="match status" value="1"/>
</dbReference>
<evidence type="ECO:0000256" key="10">
    <source>
        <dbReference type="ARBA" id="ARBA00022840"/>
    </source>
</evidence>
<dbReference type="SMART" id="SM00388">
    <property type="entry name" value="HisKA"/>
    <property type="match status" value="1"/>
</dbReference>
<dbReference type="CDD" id="cd00082">
    <property type="entry name" value="HisKA"/>
    <property type="match status" value="1"/>
</dbReference>
<dbReference type="AlphaFoldDB" id="A0A849VEQ6"/>
<evidence type="ECO:0000256" key="5">
    <source>
        <dbReference type="ARBA" id="ARBA00022519"/>
    </source>
</evidence>
<accession>A0A849VEQ6</accession>
<keyword evidence="21" id="KW-1185">Reference proteome</keyword>
<evidence type="ECO:0000256" key="3">
    <source>
        <dbReference type="ARBA" id="ARBA00012438"/>
    </source>
</evidence>
<dbReference type="SUPFAM" id="SSF47226">
    <property type="entry name" value="Histidine-containing phosphotransfer domain, HPT domain"/>
    <property type="match status" value="1"/>
</dbReference>
<keyword evidence="8 16" id="KW-0812">Transmembrane</keyword>
<dbReference type="Gene3D" id="3.40.50.2300">
    <property type="match status" value="1"/>
</dbReference>
<dbReference type="InterPro" id="IPR036890">
    <property type="entry name" value="HATPase_C_sf"/>
</dbReference>
<feature type="domain" description="Response regulatory" evidence="18">
    <location>
        <begin position="876"/>
        <end position="1000"/>
    </location>
</feature>
<feature type="domain" description="HPt" evidence="19">
    <location>
        <begin position="1048"/>
        <end position="1146"/>
    </location>
</feature>
<dbReference type="Gene3D" id="3.30.450.20">
    <property type="entry name" value="PAS domain"/>
    <property type="match status" value="2"/>
</dbReference>
<dbReference type="PROSITE" id="PS50894">
    <property type="entry name" value="HPT"/>
    <property type="match status" value="1"/>
</dbReference>
<dbReference type="InterPro" id="IPR001789">
    <property type="entry name" value="Sig_transdc_resp-reg_receiver"/>
</dbReference>
<protein>
    <recommendedName>
        <fullName evidence="3">histidine kinase</fullName>
        <ecNumber evidence="3">2.7.13.3</ecNumber>
    </recommendedName>
</protein>
<dbReference type="SUPFAM" id="SSF47384">
    <property type="entry name" value="Homodimeric domain of signal transducing histidine kinase"/>
    <property type="match status" value="1"/>
</dbReference>
<dbReference type="GO" id="GO:0000155">
    <property type="term" value="F:phosphorelay sensor kinase activity"/>
    <property type="evidence" value="ECO:0007669"/>
    <property type="project" value="InterPro"/>
</dbReference>
<comment type="subcellular location">
    <subcellularLocation>
        <location evidence="2">Cell inner membrane</location>
        <topology evidence="2">Multi-pass membrane protein</topology>
    </subcellularLocation>
</comment>
<feature type="transmembrane region" description="Helical" evidence="16">
    <location>
        <begin position="329"/>
        <end position="351"/>
    </location>
</feature>
<evidence type="ECO:0000313" key="21">
    <source>
        <dbReference type="Proteomes" id="UP000586305"/>
    </source>
</evidence>